<dbReference type="Pfam" id="PF01966">
    <property type="entry name" value="HD"/>
    <property type="match status" value="1"/>
</dbReference>
<dbReference type="Gene3D" id="1.10.3210.10">
    <property type="entry name" value="Hypothetical protein af1432"/>
    <property type="match status" value="1"/>
</dbReference>
<comment type="caution">
    <text evidence="2">The sequence shown here is derived from an EMBL/GenBank/DDBJ whole genome shotgun (WGS) entry which is preliminary data.</text>
</comment>
<dbReference type="OrthoDB" id="9803619at2"/>
<dbReference type="RefSeq" id="WP_105040880.1">
    <property type="nucleotide sequence ID" value="NZ_PPSL01000006.1"/>
</dbReference>
<keyword evidence="3" id="KW-1185">Reference proteome</keyword>
<dbReference type="PROSITE" id="PS51831">
    <property type="entry name" value="HD"/>
    <property type="match status" value="1"/>
</dbReference>
<dbReference type="Proteomes" id="UP000239872">
    <property type="component" value="Unassembled WGS sequence"/>
</dbReference>
<organism evidence="2 3">
    <name type="scientific">Flavipsychrobacter stenotrophus</name>
    <dbReference type="NCBI Taxonomy" id="2077091"/>
    <lineage>
        <taxon>Bacteria</taxon>
        <taxon>Pseudomonadati</taxon>
        <taxon>Bacteroidota</taxon>
        <taxon>Chitinophagia</taxon>
        <taxon>Chitinophagales</taxon>
        <taxon>Chitinophagaceae</taxon>
        <taxon>Flavipsychrobacter</taxon>
    </lineage>
</organism>
<keyword evidence="2" id="KW-0378">Hydrolase</keyword>
<dbReference type="SUPFAM" id="SSF109604">
    <property type="entry name" value="HD-domain/PDEase-like"/>
    <property type="match status" value="1"/>
</dbReference>
<reference evidence="2 3" key="1">
    <citation type="submission" date="2018-01" db="EMBL/GenBank/DDBJ databases">
        <title>A novel member of the phylum Bacteroidetes isolated from glacier ice.</title>
        <authorList>
            <person name="Liu Q."/>
            <person name="Xin Y.-H."/>
        </authorList>
    </citation>
    <scope>NUCLEOTIDE SEQUENCE [LARGE SCALE GENOMIC DNA]</scope>
    <source>
        <strain evidence="2 3">RB1R16</strain>
    </source>
</reference>
<accession>A0A2S7SR91</accession>
<evidence type="ECO:0000259" key="1">
    <source>
        <dbReference type="PROSITE" id="PS51831"/>
    </source>
</evidence>
<dbReference type="GO" id="GO:0006203">
    <property type="term" value="P:dGTP catabolic process"/>
    <property type="evidence" value="ECO:0007669"/>
    <property type="project" value="TreeGrafter"/>
</dbReference>
<dbReference type="InterPro" id="IPR003607">
    <property type="entry name" value="HD/PDEase_dom"/>
</dbReference>
<dbReference type="SMART" id="SM00471">
    <property type="entry name" value="HDc"/>
    <property type="match status" value="1"/>
</dbReference>
<protein>
    <submittedName>
        <fullName evidence="2">Phosphohydrolase</fullName>
    </submittedName>
</protein>
<dbReference type="CDD" id="cd00077">
    <property type="entry name" value="HDc"/>
    <property type="match status" value="1"/>
</dbReference>
<feature type="domain" description="HD" evidence="1">
    <location>
        <begin position="55"/>
        <end position="166"/>
    </location>
</feature>
<dbReference type="GO" id="GO:0008832">
    <property type="term" value="F:dGTPase activity"/>
    <property type="evidence" value="ECO:0007669"/>
    <property type="project" value="TreeGrafter"/>
</dbReference>
<evidence type="ECO:0000313" key="3">
    <source>
        <dbReference type="Proteomes" id="UP000239872"/>
    </source>
</evidence>
<proteinExistence type="predicted"/>
<dbReference type="InterPro" id="IPR045509">
    <property type="entry name" value="HD_assoc_2"/>
</dbReference>
<gene>
    <name evidence="2" type="ORF">CJD36_019500</name>
</gene>
<name>A0A2S7SR91_9BACT</name>
<dbReference type="AlphaFoldDB" id="A0A2S7SR91"/>
<dbReference type="Pfam" id="PF19276">
    <property type="entry name" value="HD_assoc_2"/>
    <property type="match status" value="1"/>
</dbReference>
<sequence length="405" mass="46874">MSIKVKIINDPVYGFLRFPEPEVIKVIDHPWFQRLRNIKQMGMAQLVYPGAVHTRLHHSLGACHLMGKALDELKTKEIITSKDECIAARLAALLHDVGHGPYSHSLEHTIVGVHHEVLSKLIMERMNKEFGGMLSTAIEIFDSSYPRQYLHQLVSSQMDVDRMDYLNRDSFFTGVSEGVIGYDRILQMLTVRDNELMVEEKGVHSVEKFIIARRLMYWQVYLHKTVLGAEVLLINILKRAKELAREGRDLFATPTFKYFLYRDLTEEDFKNDPSHLEKYCQLDDTDVMASIKVWQTHEDKILSKLCQMLILRKLYKIIFSSESLASILTQKREEVKLRFGIEDKHLDYFVFDGVASNSTYNTNEELIKIETKSGLVKNITEIDDSLVNQTLARAVHKNYICYIQS</sequence>
<dbReference type="PANTHER" id="PTHR11373:SF4">
    <property type="entry name" value="DEOXYNUCLEOSIDE TRIPHOSPHATE TRIPHOSPHOHYDROLASE SAMHD1"/>
    <property type="match status" value="1"/>
</dbReference>
<dbReference type="InterPro" id="IPR006674">
    <property type="entry name" value="HD_domain"/>
</dbReference>
<dbReference type="InterPro" id="IPR050135">
    <property type="entry name" value="dGTPase-like"/>
</dbReference>
<evidence type="ECO:0000313" key="2">
    <source>
        <dbReference type="EMBL" id="PQJ09430.1"/>
    </source>
</evidence>
<dbReference type="EMBL" id="PPSL01000006">
    <property type="protein sequence ID" value="PQJ09430.1"/>
    <property type="molecule type" value="Genomic_DNA"/>
</dbReference>
<dbReference type="PANTHER" id="PTHR11373">
    <property type="entry name" value="DEOXYNUCLEOSIDE TRIPHOSPHATE TRIPHOSPHOHYDROLASE"/>
    <property type="match status" value="1"/>
</dbReference>